<accession>A0A6J4QMF1</accession>
<protein>
    <submittedName>
        <fullName evidence="2">Uncharacterized protein</fullName>
    </submittedName>
</protein>
<name>A0A6J4QMF1_9ACTN</name>
<proteinExistence type="predicted"/>
<organism evidence="2">
    <name type="scientific">uncultured Rubrobacteraceae bacterium</name>
    <dbReference type="NCBI Taxonomy" id="349277"/>
    <lineage>
        <taxon>Bacteria</taxon>
        <taxon>Bacillati</taxon>
        <taxon>Actinomycetota</taxon>
        <taxon>Rubrobacteria</taxon>
        <taxon>Rubrobacterales</taxon>
        <taxon>Rubrobacteraceae</taxon>
        <taxon>environmental samples</taxon>
    </lineage>
</organism>
<dbReference type="AlphaFoldDB" id="A0A6J4QMF1"/>
<evidence type="ECO:0000256" key="1">
    <source>
        <dbReference type="SAM" id="Phobius"/>
    </source>
</evidence>
<feature type="transmembrane region" description="Helical" evidence="1">
    <location>
        <begin position="44"/>
        <end position="64"/>
    </location>
</feature>
<keyword evidence="1" id="KW-0812">Transmembrane</keyword>
<dbReference type="EMBL" id="CADCVA010000387">
    <property type="protein sequence ID" value="CAA9444105.1"/>
    <property type="molecule type" value="Genomic_DNA"/>
</dbReference>
<gene>
    <name evidence="2" type="ORF">AVDCRST_MAG82-3156</name>
</gene>
<feature type="transmembrane region" description="Helical" evidence="1">
    <location>
        <begin position="70"/>
        <end position="90"/>
    </location>
</feature>
<evidence type="ECO:0000313" key="2">
    <source>
        <dbReference type="EMBL" id="CAA9444105.1"/>
    </source>
</evidence>
<keyword evidence="1" id="KW-1133">Transmembrane helix</keyword>
<reference evidence="2" key="1">
    <citation type="submission" date="2020-02" db="EMBL/GenBank/DDBJ databases">
        <authorList>
            <person name="Meier V. D."/>
        </authorList>
    </citation>
    <scope>NUCLEOTIDE SEQUENCE</scope>
    <source>
        <strain evidence="2">AVDCRST_MAG82</strain>
    </source>
</reference>
<sequence length="278" mass="31215">MVRIGLVQRPRTPVEGDEDTLALWYELARLYAESGGGAQRATKLGFASVCTAGALVLLSAPVFGTAWAGPFAAAIPVAVGLLSGGGLFLWQRSRLRRRTAVLRERLAERGLDAARPARDGLGAYYDAQLILLRSEYEYLRIVGAGKTARLFEETFGFTPEDPFETGPLNVVPDTPEMEVLRGRWERRIYSGKQRGVGPPALGPHEELTYRIFPREMTVPAELSMRRAYLGISRRLILKRYGANHRREPGLRPEDLRQGVERDLREYEALSRRRPPRRS</sequence>
<keyword evidence="1" id="KW-0472">Membrane</keyword>